<name>A0A846X8S7_9ACTN</name>
<dbReference type="InterPro" id="IPR029060">
    <property type="entry name" value="PIN-like_dom_sf"/>
</dbReference>
<dbReference type="InterPro" id="IPR002716">
    <property type="entry name" value="PIN_dom"/>
</dbReference>
<proteinExistence type="inferred from homology"/>
<keyword evidence="2 6" id="KW-0540">Nuclease</keyword>
<dbReference type="InterPro" id="IPR022907">
    <property type="entry name" value="VapC_family"/>
</dbReference>
<evidence type="ECO:0000256" key="6">
    <source>
        <dbReference type="HAMAP-Rule" id="MF_00265"/>
    </source>
</evidence>
<dbReference type="AlphaFoldDB" id="A0A846X8S7"/>
<comment type="caution">
    <text evidence="8">The sequence shown here is derived from an EMBL/GenBank/DDBJ whole genome shotgun (WGS) entry which is preliminary data.</text>
</comment>
<dbReference type="EC" id="3.1.-.-" evidence="6"/>
<gene>
    <name evidence="6" type="primary">vapC</name>
    <name evidence="8" type="ORF">HF999_20185</name>
</gene>
<dbReference type="RefSeq" id="WP_168547603.1">
    <property type="nucleotide sequence ID" value="NZ_BAAAKS010000002.1"/>
</dbReference>
<reference evidence="8 9" key="1">
    <citation type="submission" date="2020-04" db="EMBL/GenBank/DDBJ databases">
        <title>MicrobeNet Type strains.</title>
        <authorList>
            <person name="Nicholson A.C."/>
        </authorList>
    </citation>
    <scope>NUCLEOTIDE SEQUENCE [LARGE SCALE GENOMIC DNA]</scope>
    <source>
        <strain evidence="8 9">DSM 44113</strain>
    </source>
</reference>
<keyword evidence="6" id="KW-0800">Toxin</keyword>
<keyword evidence="1 6" id="KW-1277">Toxin-antitoxin system</keyword>
<evidence type="ECO:0000256" key="5">
    <source>
        <dbReference type="ARBA" id="ARBA00022842"/>
    </source>
</evidence>
<organism evidence="8 9">
    <name type="scientific">Tsukamurella spumae</name>
    <dbReference type="NCBI Taxonomy" id="44753"/>
    <lineage>
        <taxon>Bacteria</taxon>
        <taxon>Bacillati</taxon>
        <taxon>Actinomycetota</taxon>
        <taxon>Actinomycetes</taxon>
        <taxon>Mycobacteriales</taxon>
        <taxon>Tsukamurellaceae</taxon>
        <taxon>Tsukamurella</taxon>
    </lineage>
</organism>
<comment type="similarity">
    <text evidence="6">Belongs to the PINc/VapC protein family.</text>
</comment>
<evidence type="ECO:0000256" key="1">
    <source>
        <dbReference type="ARBA" id="ARBA00022649"/>
    </source>
</evidence>
<dbReference type="NCBIfam" id="TIGR00028">
    <property type="entry name" value="Mtu_PIN_fam"/>
    <property type="match status" value="1"/>
</dbReference>
<dbReference type="GO" id="GO:0004540">
    <property type="term" value="F:RNA nuclease activity"/>
    <property type="evidence" value="ECO:0007669"/>
    <property type="project" value="InterPro"/>
</dbReference>
<dbReference type="InterPro" id="IPR006226">
    <property type="entry name" value="Mtu_PIN"/>
</dbReference>
<feature type="domain" description="PIN" evidence="7">
    <location>
        <begin position="7"/>
        <end position="127"/>
    </location>
</feature>
<sequence length="142" mass="15229">MSEFELPDVNVLVALLSTNHAYHDLAGDWFASTARFATTPITEAGLVRMAMNPAVMGTEVTAPQAIASLGSLRADTRAEFIPDDSSLAEAAIDLVGLAGHKQVTDLHLVNLVARHSGVLVTLDRKIRPVLAPEDQRLVHVLI</sequence>
<dbReference type="EMBL" id="JAAXOQ010000039">
    <property type="protein sequence ID" value="NKY20679.1"/>
    <property type="molecule type" value="Genomic_DNA"/>
</dbReference>
<dbReference type="Pfam" id="PF01850">
    <property type="entry name" value="PIN"/>
    <property type="match status" value="1"/>
</dbReference>
<protein>
    <recommendedName>
        <fullName evidence="6">Ribonuclease VapC</fullName>
        <shortName evidence="6">RNase VapC</shortName>
        <ecNumber evidence="6">3.1.-.-</ecNumber>
    </recommendedName>
    <alternativeName>
        <fullName evidence="6">Toxin VapC</fullName>
    </alternativeName>
</protein>
<dbReference type="HAMAP" id="MF_00265">
    <property type="entry name" value="VapC_Nob1"/>
    <property type="match status" value="1"/>
</dbReference>
<comment type="cofactor">
    <cofactor evidence="6">
        <name>Mg(2+)</name>
        <dbReference type="ChEBI" id="CHEBI:18420"/>
    </cofactor>
</comment>
<keyword evidence="5 6" id="KW-0460">Magnesium</keyword>
<dbReference type="GO" id="GO:0090729">
    <property type="term" value="F:toxin activity"/>
    <property type="evidence" value="ECO:0007669"/>
    <property type="project" value="UniProtKB-KW"/>
</dbReference>
<evidence type="ECO:0000313" key="8">
    <source>
        <dbReference type="EMBL" id="NKY20679.1"/>
    </source>
</evidence>
<dbReference type="GO" id="GO:0045926">
    <property type="term" value="P:negative regulation of growth"/>
    <property type="evidence" value="ECO:0007669"/>
    <property type="project" value="UniProtKB-ARBA"/>
</dbReference>
<accession>A0A846X8S7</accession>
<dbReference type="GO" id="GO:0016788">
    <property type="term" value="F:hydrolase activity, acting on ester bonds"/>
    <property type="evidence" value="ECO:0007669"/>
    <property type="project" value="InterPro"/>
</dbReference>
<feature type="binding site" evidence="6">
    <location>
        <position position="8"/>
    </location>
    <ligand>
        <name>Mg(2+)</name>
        <dbReference type="ChEBI" id="CHEBI:18420"/>
    </ligand>
</feature>
<keyword evidence="3 6" id="KW-0479">Metal-binding</keyword>
<dbReference type="SUPFAM" id="SSF88723">
    <property type="entry name" value="PIN domain-like"/>
    <property type="match status" value="1"/>
</dbReference>
<keyword evidence="4 6" id="KW-0378">Hydrolase</keyword>
<keyword evidence="9" id="KW-1185">Reference proteome</keyword>
<dbReference type="GO" id="GO:0000287">
    <property type="term" value="F:magnesium ion binding"/>
    <property type="evidence" value="ECO:0007669"/>
    <property type="project" value="UniProtKB-UniRule"/>
</dbReference>
<evidence type="ECO:0000313" key="9">
    <source>
        <dbReference type="Proteomes" id="UP000582646"/>
    </source>
</evidence>
<evidence type="ECO:0000259" key="7">
    <source>
        <dbReference type="Pfam" id="PF01850"/>
    </source>
</evidence>
<evidence type="ECO:0000256" key="4">
    <source>
        <dbReference type="ARBA" id="ARBA00022801"/>
    </source>
</evidence>
<feature type="binding site" evidence="6">
    <location>
        <position position="105"/>
    </location>
    <ligand>
        <name>Mg(2+)</name>
        <dbReference type="ChEBI" id="CHEBI:18420"/>
    </ligand>
</feature>
<evidence type="ECO:0000256" key="2">
    <source>
        <dbReference type="ARBA" id="ARBA00022722"/>
    </source>
</evidence>
<comment type="function">
    <text evidence="6">Toxic component of a toxin-antitoxin (TA) system. An RNase.</text>
</comment>
<evidence type="ECO:0000256" key="3">
    <source>
        <dbReference type="ARBA" id="ARBA00022723"/>
    </source>
</evidence>
<dbReference type="Proteomes" id="UP000582646">
    <property type="component" value="Unassembled WGS sequence"/>
</dbReference>